<evidence type="ECO:0000259" key="3">
    <source>
        <dbReference type="Pfam" id="PF14258"/>
    </source>
</evidence>
<dbReference type="InterPro" id="IPR025646">
    <property type="entry name" value="DUF4350"/>
</dbReference>
<evidence type="ECO:0000256" key="2">
    <source>
        <dbReference type="SAM" id="Phobius"/>
    </source>
</evidence>
<proteinExistence type="predicted"/>
<name>A0ABU2X2R8_9ACTN</name>
<feature type="domain" description="DUF4350" evidence="3">
    <location>
        <begin position="63"/>
        <end position="238"/>
    </location>
</feature>
<feature type="region of interest" description="Disordered" evidence="1">
    <location>
        <begin position="1"/>
        <end position="20"/>
    </location>
</feature>
<evidence type="ECO:0000313" key="5">
    <source>
        <dbReference type="Proteomes" id="UP001180973"/>
    </source>
</evidence>
<feature type="region of interest" description="Disordered" evidence="1">
    <location>
        <begin position="465"/>
        <end position="524"/>
    </location>
</feature>
<keyword evidence="5" id="KW-1185">Reference proteome</keyword>
<feature type="compositionally biased region" description="Low complexity" evidence="1">
    <location>
        <begin position="1"/>
        <end position="16"/>
    </location>
</feature>
<feature type="region of interest" description="Disordered" evidence="1">
    <location>
        <begin position="251"/>
        <end position="327"/>
    </location>
</feature>
<feature type="compositionally biased region" description="Acidic residues" evidence="1">
    <location>
        <begin position="302"/>
        <end position="312"/>
    </location>
</feature>
<organism evidence="4 5">
    <name type="scientific">Micromonospora reichwaldensis</name>
    <dbReference type="NCBI Taxonomy" id="3075516"/>
    <lineage>
        <taxon>Bacteria</taxon>
        <taxon>Bacillati</taxon>
        <taxon>Actinomycetota</taxon>
        <taxon>Actinomycetes</taxon>
        <taxon>Micromonosporales</taxon>
        <taxon>Micromonosporaceae</taxon>
        <taxon>Micromonospora</taxon>
    </lineage>
</organism>
<comment type="caution">
    <text evidence="4">The sequence shown here is derived from an EMBL/GenBank/DDBJ whole genome shotgun (WGS) entry which is preliminary data.</text>
</comment>
<keyword evidence="2" id="KW-0472">Membrane</keyword>
<evidence type="ECO:0000256" key="1">
    <source>
        <dbReference type="SAM" id="MobiDB-lite"/>
    </source>
</evidence>
<feature type="compositionally biased region" description="Pro residues" evidence="1">
    <location>
        <begin position="471"/>
        <end position="514"/>
    </location>
</feature>
<keyword evidence="2" id="KW-1133">Transmembrane helix</keyword>
<dbReference type="RefSeq" id="WP_311414186.1">
    <property type="nucleotide sequence ID" value="NZ_JAVRFL010000039.1"/>
</dbReference>
<dbReference type="EMBL" id="JAVRFL010000039">
    <property type="protein sequence ID" value="MDT0532431.1"/>
    <property type="molecule type" value="Genomic_DNA"/>
</dbReference>
<feature type="transmembrane region" description="Helical" evidence="2">
    <location>
        <begin position="27"/>
        <end position="46"/>
    </location>
</feature>
<feature type="compositionally biased region" description="Basic and acidic residues" evidence="1">
    <location>
        <begin position="313"/>
        <end position="324"/>
    </location>
</feature>
<evidence type="ECO:0000313" key="4">
    <source>
        <dbReference type="EMBL" id="MDT0532431.1"/>
    </source>
</evidence>
<sequence length="524" mass="53853">MSAQATAVPPAPLADVAPRRRRRRHRLIPLGLAAALLATTLITHAVDQPDPGDQGFLSPVATGDDGGSRLADALRGQGVTVQRETDTLRALLAARGGAATLFVPAPALLHPDTVGALDSLPSTTRLVLVDPSRRVLEAVRLLPVQPAGRRWAAQAVGPDARGLPCPLPELRQLGRVAVGLQRYALAPGASAPVGFCFADGLALLPRVPESTVAVGASDPFRNDRIDEWDNRAFATALLGGTGRVVWLDLDGPEPPPVFGDGSSGSPAWSPTPGGSTGYGGPGSGTGTGTGDGTGDGRPGDPADPEGETDDDSEGRGEDRADRPDPPNPLWSAFPGWLWALLAQLAVAALLAALWRARRLGPPAAEPLPVTVRSAETVLGRARLYEKAGARDAAARTLRSAALDRLTPRLHLPPTAPPADVAAAVAARTGDDPRWTDEVLHGAGPETDQDLLDLARALDRLTRVAAPHADGPHPPAEAPPPPAGWPPPPPAGPPAVGPPPPAAPPSAGPPPPAAPHPHRAEGDPR</sequence>
<protein>
    <submittedName>
        <fullName evidence="4">DUF4350 domain-containing protein</fullName>
    </submittedName>
</protein>
<reference evidence="4" key="1">
    <citation type="submission" date="2023-09" db="EMBL/GenBank/DDBJ databases">
        <title>30 novel species of actinomycetes from the DSMZ collection.</title>
        <authorList>
            <person name="Nouioui I."/>
        </authorList>
    </citation>
    <scope>NUCLEOTIDE SEQUENCE</scope>
    <source>
        <strain evidence="4">DSM 115977</strain>
    </source>
</reference>
<feature type="compositionally biased region" description="Gly residues" evidence="1">
    <location>
        <begin position="274"/>
        <end position="296"/>
    </location>
</feature>
<keyword evidence="2" id="KW-0812">Transmembrane</keyword>
<accession>A0ABU2X2R8</accession>
<dbReference type="Pfam" id="PF14258">
    <property type="entry name" value="DUF4350"/>
    <property type="match status" value="1"/>
</dbReference>
<dbReference type="Proteomes" id="UP001180973">
    <property type="component" value="Unassembled WGS sequence"/>
</dbReference>
<gene>
    <name evidence="4" type="ORF">RM555_25860</name>
</gene>